<dbReference type="InterPro" id="IPR017871">
    <property type="entry name" value="ABC_transporter-like_CS"/>
</dbReference>
<dbReference type="InterPro" id="IPR003439">
    <property type="entry name" value="ABC_transporter-like_ATP-bd"/>
</dbReference>
<dbReference type="Proteomes" id="UP001165283">
    <property type="component" value="Unassembled WGS sequence"/>
</dbReference>
<gene>
    <name evidence="6" type="ORF">KDL28_19665</name>
</gene>
<dbReference type="InterPro" id="IPR027417">
    <property type="entry name" value="P-loop_NTPase"/>
</dbReference>
<dbReference type="InterPro" id="IPR025302">
    <property type="entry name" value="DrrA1/2-like_C"/>
</dbReference>
<evidence type="ECO:0000256" key="2">
    <source>
        <dbReference type="ARBA" id="ARBA00022448"/>
    </source>
</evidence>
<accession>A0ABT1A2P0</accession>
<dbReference type="PROSITE" id="PS00211">
    <property type="entry name" value="ABC_TRANSPORTER_1"/>
    <property type="match status" value="1"/>
</dbReference>
<keyword evidence="4 6" id="KW-0067">ATP-binding</keyword>
<dbReference type="RefSeq" id="WP_252440811.1">
    <property type="nucleotide sequence ID" value="NZ_JAGSOV010000040.1"/>
</dbReference>
<dbReference type="SMART" id="SM00382">
    <property type="entry name" value="AAA"/>
    <property type="match status" value="1"/>
</dbReference>
<feature type="domain" description="ABC transporter" evidence="5">
    <location>
        <begin position="2"/>
        <end position="229"/>
    </location>
</feature>
<dbReference type="Gene3D" id="3.40.50.300">
    <property type="entry name" value="P-loop containing nucleotide triphosphate hydrolases"/>
    <property type="match status" value="1"/>
</dbReference>
<evidence type="ECO:0000313" key="7">
    <source>
        <dbReference type="Proteomes" id="UP001165283"/>
    </source>
</evidence>
<evidence type="ECO:0000256" key="4">
    <source>
        <dbReference type="ARBA" id="ARBA00022840"/>
    </source>
</evidence>
<dbReference type="EMBL" id="JAGSOV010000040">
    <property type="protein sequence ID" value="MCO1657279.1"/>
    <property type="molecule type" value="Genomic_DNA"/>
</dbReference>
<dbReference type="InterPro" id="IPR003593">
    <property type="entry name" value="AAA+_ATPase"/>
</dbReference>
<organism evidence="6 7">
    <name type="scientific">Pseudonocardia humida</name>
    <dbReference type="NCBI Taxonomy" id="2800819"/>
    <lineage>
        <taxon>Bacteria</taxon>
        <taxon>Bacillati</taxon>
        <taxon>Actinomycetota</taxon>
        <taxon>Actinomycetes</taxon>
        <taxon>Pseudonocardiales</taxon>
        <taxon>Pseudonocardiaceae</taxon>
        <taxon>Pseudonocardia</taxon>
    </lineage>
</organism>
<keyword evidence="3" id="KW-0547">Nucleotide-binding</keyword>
<comment type="caution">
    <text evidence="6">The sequence shown here is derived from an EMBL/GenBank/DDBJ whole genome shotgun (WGS) entry which is preliminary data.</text>
</comment>
<proteinExistence type="inferred from homology"/>
<evidence type="ECO:0000256" key="1">
    <source>
        <dbReference type="ARBA" id="ARBA00005417"/>
    </source>
</evidence>
<keyword evidence="7" id="KW-1185">Reference proteome</keyword>
<dbReference type="PANTHER" id="PTHR43335:SF4">
    <property type="entry name" value="ABC TRANSPORTER, ATP-BINDING PROTEIN"/>
    <property type="match status" value="1"/>
</dbReference>
<dbReference type="GO" id="GO:0005524">
    <property type="term" value="F:ATP binding"/>
    <property type="evidence" value="ECO:0007669"/>
    <property type="project" value="UniProtKB-KW"/>
</dbReference>
<dbReference type="PANTHER" id="PTHR43335">
    <property type="entry name" value="ABC TRANSPORTER, ATP-BINDING PROTEIN"/>
    <property type="match status" value="1"/>
</dbReference>
<dbReference type="Pfam" id="PF13732">
    <property type="entry name" value="DrrA1-3_C"/>
    <property type="match status" value="1"/>
</dbReference>
<name>A0ABT1A2P0_9PSEU</name>
<dbReference type="PROSITE" id="PS50893">
    <property type="entry name" value="ABC_TRANSPORTER_2"/>
    <property type="match status" value="1"/>
</dbReference>
<evidence type="ECO:0000313" key="6">
    <source>
        <dbReference type="EMBL" id="MCO1657279.1"/>
    </source>
</evidence>
<dbReference type="SUPFAM" id="SSF52540">
    <property type="entry name" value="P-loop containing nucleoside triphosphate hydrolases"/>
    <property type="match status" value="1"/>
</dbReference>
<protein>
    <submittedName>
        <fullName evidence="6">ATP-binding cassette domain-containing protein</fullName>
    </submittedName>
</protein>
<dbReference type="Pfam" id="PF00005">
    <property type="entry name" value="ABC_tran"/>
    <property type="match status" value="1"/>
</dbReference>
<comment type="similarity">
    <text evidence="1">Belongs to the ABC transporter superfamily.</text>
</comment>
<sequence length="302" mass="32232">MLEIGGLSKRFGSVQALDGVTFSVRPGEVFGFVGSNGAGKTTTMRIVLGVLSADAGEVRWQGRPVDADLRRRIGYMPEERGLYPKMKVGDQLRYLAQLHGLTAAEAGAAVEQWTERLGVSARLGDEVQKLSLGNQQRVQLSAALVHDPEVLVLDEPFSGLDPTAVEVMSSVLRDKAGTGVPVIFSSHQLELVERLCDRIGIISAGRMVATGSVEELRARDGRVVLDVEGPPPGWADGLTGVEVIASPGPATRLRLGQGTDDQQVLAAAVAAGPVHEFRRWRPPLTELYRDVVESSAPTAVPA</sequence>
<keyword evidence="2" id="KW-0813">Transport</keyword>
<reference evidence="6" key="1">
    <citation type="submission" date="2021-04" db="EMBL/GenBank/DDBJ databases">
        <title>Pseudonocardia sp. nov., isolated from sandy soil of mangrove forest.</title>
        <authorList>
            <person name="Zan Z."/>
            <person name="Huang R."/>
            <person name="Liu W."/>
        </authorList>
    </citation>
    <scope>NUCLEOTIDE SEQUENCE</scope>
    <source>
        <strain evidence="6">S2-4</strain>
    </source>
</reference>
<evidence type="ECO:0000259" key="5">
    <source>
        <dbReference type="PROSITE" id="PS50893"/>
    </source>
</evidence>
<evidence type="ECO:0000256" key="3">
    <source>
        <dbReference type="ARBA" id="ARBA00022741"/>
    </source>
</evidence>